<keyword evidence="6" id="KW-0150">Chloroplast</keyword>
<dbReference type="HOGENOM" id="CLU_1456590_0_0_1"/>
<keyword evidence="9" id="KW-0276">Fatty acid metabolism</keyword>
<dbReference type="InterPro" id="IPR005067">
    <property type="entry name" value="Fatty_acid_desaturase-2"/>
</dbReference>
<accession>J3MY38</accession>
<dbReference type="STRING" id="4533.J3MY38"/>
<evidence type="ECO:0000256" key="9">
    <source>
        <dbReference type="ARBA" id="ARBA00022832"/>
    </source>
</evidence>
<evidence type="ECO:0000256" key="12">
    <source>
        <dbReference type="ARBA" id="ARBA00023004"/>
    </source>
</evidence>
<feature type="signal peptide" evidence="16">
    <location>
        <begin position="1"/>
        <end position="24"/>
    </location>
</feature>
<dbReference type="GO" id="GO:0016020">
    <property type="term" value="C:membrane"/>
    <property type="evidence" value="ECO:0007669"/>
    <property type="project" value="InterPro"/>
</dbReference>
<sequence length="186" mass="20892">MVTQTRLRMLGLSVVFALVAPVHGQGCKHFYGVATTVYSICMYASALSIMRPEIKTKSMEYMPFLLSLGGFPRQHVLVHLRPARPRPLRHGQFMTDGRDADLFEHFSAVAQRAEVYTASDYGERRHGGALRAEMEGGAELGGARRNVCRLARNIRKMERLAHDPAAQINKRFAPEFFLSSVAPNRF</sequence>
<evidence type="ECO:0000313" key="17">
    <source>
        <dbReference type="EnsemblPlants" id="OB09G19170.1"/>
    </source>
</evidence>
<evidence type="ECO:0000256" key="10">
    <source>
        <dbReference type="ARBA" id="ARBA00022946"/>
    </source>
</evidence>
<dbReference type="GO" id="GO:0009570">
    <property type="term" value="C:chloroplast stroma"/>
    <property type="evidence" value="ECO:0007669"/>
    <property type="project" value="TreeGrafter"/>
</dbReference>
<evidence type="ECO:0000256" key="6">
    <source>
        <dbReference type="ARBA" id="ARBA00022528"/>
    </source>
</evidence>
<keyword evidence="7" id="KW-0934">Plastid</keyword>
<dbReference type="Pfam" id="PF03405">
    <property type="entry name" value="FA_desaturase_2"/>
    <property type="match status" value="1"/>
</dbReference>
<dbReference type="InterPro" id="IPR012348">
    <property type="entry name" value="RNR-like"/>
</dbReference>
<keyword evidence="8" id="KW-0479">Metal-binding</keyword>
<keyword evidence="11" id="KW-0560">Oxidoreductase</keyword>
<dbReference type="eggNOG" id="KOG1623">
    <property type="taxonomic scope" value="Eukaryota"/>
</dbReference>
<feature type="chain" id="PRO_5003774525" evidence="16">
    <location>
        <begin position="25"/>
        <end position="186"/>
    </location>
</feature>
<dbReference type="AlphaFoldDB" id="J3MY38"/>
<dbReference type="Proteomes" id="UP000006038">
    <property type="component" value="Chromosome 9"/>
</dbReference>
<keyword evidence="10" id="KW-0809">Transit peptide</keyword>
<comment type="similarity">
    <text evidence="4">Belongs to the fatty acid desaturase type 2 family.</text>
</comment>
<dbReference type="PANTHER" id="PTHR31155:SF14">
    <property type="entry name" value="STEAROYL-ACYL-CARRIER-PROTEIN DESATURASE7"/>
    <property type="match status" value="1"/>
</dbReference>
<evidence type="ECO:0000256" key="11">
    <source>
        <dbReference type="ARBA" id="ARBA00023002"/>
    </source>
</evidence>
<keyword evidence="13" id="KW-0443">Lipid metabolism</keyword>
<dbReference type="UniPathway" id="UPA00199"/>
<evidence type="ECO:0000256" key="2">
    <source>
        <dbReference type="ARBA" id="ARBA00004229"/>
    </source>
</evidence>
<dbReference type="InterPro" id="IPR004316">
    <property type="entry name" value="SWEET_rpt"/>
</dbReference>
<dbReference type="GO" id="GO:0045300">
    <property type="term" value="F:stearoyl-[ACP] desaturase activity"/>
    <property type="evidence" value="ECO:0007669"/>
    <property type="project" value="InterPro"/>
</dbReference>
<reference evidence="17" key="1">
    <citation type="journal article" date="2013" name="Nat. Commun.">
        <title>Whole-genome sequencing of Oryza brachyantha reveals mechanisms underlying Oryza genome evolution.</title>
        <authorList>
            <person name="Chen J."/>
            <person name="Huang Q."/>
            <person name="Gao D."/>
            <person name="Wang J."/>
            <person name="Lang Y."/>
            <person name="Liu T."/>
            <person name="Li B."/>
            <person name="Bai Z."/>
            <person name="Luis Goicoechea J."/>
            <person name="Liang C."/>
            <person name="Chen C."/>
            <person name="Zhang W."/>
            <person name="Sun S."/>
            <person name="Liao Y."/>
            <person name="Zhang X."/>
            <person name="Yang L."/>
            <person name="Song C."/>
            <person name="Wang M."/>
            <person name="Shi J."/>
            <person name="Liu G."/>
            <person name="Liu J."/>
            <person name="Zhou H."/>
            <person name="Zhou W."/>
            <person name="Yu Q."/>
            <person name="An N."/>
            <person name="Chen Y."/>
            <person name="Cai Q."/>
            <person name="Wang B."/>
            <person name="Liu B."/>
            <person name="Min J."/>
            <person name="Huang Y."/>
            <person name="Wu H."/>
            <person name="Li Z."/>
            <person name="Zhang Y."/>
            <person name="Yin Y."/>
            <person name="Song W."/>
            <person name="Jiang J."/>
            <person name="Jackson S.A."/>
            <person name="Wing R.A."/>
            <person name="Wang J."/>
            <person name="Chen M."/>
        </authorList>
    </citation>
    <scope>NUCLEOTIDE SEQUENCE [LARGE SCALE GENOMIC DNA]</scope>
    <source>
        <strain evidence="17">cv. IRGC 101232</strain>
    </source>
</reference>
<keyword evidence="18" id="KW-1185">Reference proteome</keyword>
<evidence type="ECO:0000256" key="4">
    <source>
        <dbReference type="ARBA" id="ARBA00008749"/>
    </source>
</evidence>
<evidence type="ECO:0000256" key="13">
    <source>
        <dbReference type="ARBA" id="ARBA00023098"/>
    </source>
</evidence>
<proteinExistence type="inferred from homology"/>
<dbReference type="Gene3D" id="1.10.620.20">
    <property type="entry name" value="Ribonucleotide Reductase, subunit A"/>
    <property type="match status" value="1"/>
</dbReference>
<dbReference type="Gramene" id="OB09G19170.1">
    <property type="protein sequence ID" value="OB09G19170.1"/>
    <property type="gene ID" value="OB09G19170"/>
</dbReference>
<dbReference type="GO" id="GO:0006633">
    <property type="term" value="P:fatty acid biosynthetic process"/>
    <property type="evidence" value="ECO:0007669"/>
    <property type="project" value="UniProtKB-KW"/>
</dbReference>
<keyword evidence="15" id="KW-0472">Membrane</keyword>
<dbReference type="Pfam" id="PF03083">
    <property type="entry name" value="MtN3_slv"/>
    <property type="match status" value="1"/>
</dbReference>
<keyword evidence="15" id="KW-0812">Transmembrane</keyword>
<keyword evidence="16" id="KW-0732">Signal</keyword>
<evidence type="ECO:0000256" key="15">
    <source>
        <dbReference type="SAM" id="Phobius"/>
    </source>
</evidence>
<keyword evidence="15" id="KW-1133">Transmembrane helix</keyword>
<dbReference type="GO" id="GO:0046872">
    <property type="term" value="F:metal ion binding"/>
    <property type="evidence" value="ECO:0007669"/>
    <property type="project" value="UniProtKB-KW"/>
</dbReference>
<protein>
    <submittedName>
        <fullName evidence="17">Uncharacterized protein</fullName>
    </submittedName>
</protein>
<dbReference type="EnsemblPlants" id="OB09G19170.1">
    <property type="protein sequence ID" value="OB09G19170.1"/>
    <property type="gene ID" value="OB09G19170"/>
</dbReference>
<dbReference type="SUPFAM" id="SSF47240">
    <property type="entry name" value="Ferritin-like"/>
    <property type="match status" value="1"/>
</dbReference>
<evidence type="ECO:0000256" key="16">
    <source>
        <dbReference type="SAM" id="SignalP"/>
    </source>
</evidence>
<comment type="cofactor">
    <cofactor evidence="1">
        <name>Fe(2+)</name>
        <dbReference type="ChEBI" id="CHEBI:29033"/>
    </cofactor>
</comment>
<evidence type="ECO:0000256" key="14">
    <source>
        <dbReference type="ARBA" id="ARBA00023160"/>
    </source>
</evidence>
<comment type="pathway">
    <text evidence="3">Lipid metabolism; fatty acid metabolism.</text>
</comment>
<comment type="subcellular location">
    <subcellularLocation>
        <location evidence="2">Plastid</location>
        <location evidence="2">Chloroplast</location>
    </subcellularLocation>
</comment>
<dbReference type="PANTHER" id="PTHR31155">
    <property type="entry name" value="ACYL- ACYL-CARRIER-PROTEIN DESATURASE-RELATED"/>
    <property type="match status" value="1"/>
</dbReference>
<keyword evidence="12" id="KW-0408">Iron</keyword>
<evidence type="ECO:0000256" key="7">
    <source>
        <dbReference type="ARBA" id="ARBA00022640"/>
    </source>
</evidence>
<dbReference type="InterPro" id="IPR009078">
    <property type="entry name" value="Ferritin-like_SF"/>
</dbReference>
<name>J3MY38_ORYBR</name>
<evidence type="ECO:0000256" key="5">
    <source>
        <dbReference type="ARBA" id="ARBA00022516"/>
    </source>
</evidence>
<reference evidence="17" key="2">
    <citation type="submission" date="2013-04" db="UniProtKB">
        <authorList>
            <consortium name="EnsemblPlants"/>
        </authorList>
    </citation>
    <scope>IDENTIFICATION</scope>
</reference>
<evidence type="ECO:0000256" key="1">
    <source>
        <dbReference type="ARBA" id="ARBA00001954"/>
    </source>
</evidence>
<evidence type="ECO:0000313" key="18">
    <source>
        <dbReference type="Proteomes" id="UP000006038"/>
    </source>
</evidence>
<organism evidence="17">
    <name type="scientific">Oryza brachyantha</name>
    <name type="common">malo sina</name>
    <dbReference type="NCBI Taxonomy" id="4533"/>
    <lineage>
        <taxon>Eukaryota</taxon>
        <taxon>Viridiplantae</taxon>
        <taxon>Streptophyta</taxon>
        <taxon>Embryophyta</taxon>
        <taxon>Tracheophyta</taxon>
        <taxon>Spermatophyta</taxon>
        <taxon>Magnoliopsida</taxon>
        <taxon>Liliopsida</taxon>
        <taxon>Poales</taxon>
        <taxon>Poaceae</taxon>
        <taxon>BOP clade</taxon>
        <taxon>Oryzoideae</taxon>
        <taxon>Oryzeae</taxon>
        <taxon>Oryzinae</taxon>
        <taxon>Oryza</taxon>
    </lineage>
</organism>
<keyword evidence="14" id="KW-0275">Fatty acid biosynthesis</keyword>
<evidence type="ECO:0000256" key="3">
    <source>
        <dbReference type="ARBA" id="ARBA00004872"/>
    </source>
</evidence>
<keyword evidence="5" id="KW-0444">Lipid biosynthesis</keyword>
<feature type="transmembrane region" description="Helical" evidence="15">
    <location>
        <begin position="34"/>
        <end position="50"/>
    </location>
</feature>
<evidence type="ECO:0000256" key="8">
    <source>
        <dbReference type="ARBA" id="ARBA00022723"/>
    </source>
</evidence>